<dbReference type="AlphaFoldDB" id="A0A428RI96"/>
<keyword evidence="2" id="KW-0560">Oxidoreductase</keyword>
<evidence type="ECO:0000256" key="2">
    <source>
        <dbReference type="ARBA" id="ARBA00023002"/>
    </source>
</evidence>
<reference evidence="5 6" key="1">
    <citation type="submission" date="2017-06" db="EMBL/GenBank/DDBJ databases">
        <title>Comparative genomic analysis of Ambrosia Fusariam Clade fungi.</title>
        <authorList>
            <person name="Stajich J.E."/>
            <person name="Carrillo J."/>
            <person name="Kijimoto T."/>
            <person name="Eskalen A."/>
            <person name="O'Donnell K."/>
            <person name="Kasson M."/>
        </authorList>
    </citation>
    <scope>NUCLEOTIDE SEQUENCE [LARGE SCALE GENOMIC DNA]</scope>
    <source>
        <strain evidence="5 6">NRRL62606</strain>
    </source>
</reference>
<evidence type="ECO:0000256" key="1">
    <source>
        <dbReference type="ARBA" id="ARBA00005466"/>
    </source>
</evidence>
<dbReference type="Proteomes" id="UP000287972">
    <property type="component" value="Unassembled WGS sequence"/>
</dbReference>
<feature type="domain" description="FAD-binding PCMH-type" evidence="4">
    <location>
        <begin position="181"/>
        <end position="360"/>
    </location>
</feature>
<dbReference type="GO" id="GO:0016491">
    <property type="term" value="F:oxidoreductase activity"/>
    <property type="evidence" value="ECO:0007669"/>
    <property type="project" value="UniProtKB-KW"/>
</dbReference>
<sequence length="649" mass="70757">MAKLHTLLLASLALFHSVTAQTIIVDGVEVDATEDNIAPAVDQVQGDLLPEESKQLTDDVLFNLTDLGLTNISYFYYDEASSVQRRSLGQCKTYPGDLFWPHKIAWQVFDLLVGGALTKTTPLASPCYDDFGNRDAAKCEAINSKWTDSMMHIADPTSAMSPLYQGLTCLPSGNYTDDCTLGGYPEYVVKATNVAQIQLAVNFARTLNIRLVVKNTGHDFIGRSLGSGSLSIWTSKLKGVKFYSNYKGGSYSGPAMRVGAGVIGQELYEAADKYGVTVVGGEGKTVGFAGGYISGGGHSPLSPLYGLAADQVLSAEVVTADGRFVTADSKHNSDLFWALRGGGGSTFGVVTSWTVKAYPKLSVTSVASFAFGIDGETITYEAFWEALRAYWELIPVFNAHGNYQYWFVWPAGPRKAIFVMSPWFAPNMTVSEAEELTAPLFEKWASLGIKVEPNWSQHSSFLSAWSTSFPVEPVGSYGNNMASRLFPEENLQDPAKFNTTFEALKGLSDRGGTLIGFGITAGPGPHPDNAVNPAWRDAAMFVISWVTWAADTPLQRIAELSKELTEVWMQPWRDAAPDSGAYASEGDVTEPEFQKSFYGSKYARLYQIKKKYDPRGLFYAQVGVGSEDWYVEGQIEGLPTQNGRLCSVK</sequence>
<dbReference type="EMBL" id="NKCL01000258">
    <property type="protein sequence ID" value="RSL77230.1"/>
    <property type="molecule type" value="Genomic_DNA"/>
</dbReference>
<dbReference type="InterPro" id="IPR016166">
    <property type="entry name" value="FAD-bd_PCMH"/>
</dbReference>
<gene>
    <name evidence="5" type="ORF">CEP51_009252</name>
</gene>
<dbReference type="Gene3D" id="3.30.465.10">
    <property type="match status" value="2"/>
</dbReference>
<dbReference type="SUPFAM" id="SSF56176">
    <property type="entry name" value="FAD-binding/transporter-associated domain-like"/>
    <property type="match status" value="1"/>
</dbReference>
<name>A0A428RI96_9HYPO</name>
<evidence type="ECO:0000256" key="3">
    <source>
        <dbReference type="SAM" id="SignalP"/>
    </source>
</evidence>
<dbReference type="InterPro" id="IPR036318">
    <property type="entry name" value="FAD-bd_PCMH-like_sf"/>
</dbReference>
<evidence type="ECO:0000259" key="4">
    <source>
        <dbReference type="PROSITE" id="PS51387"/>
    </source>
</evidence>
<evidence type="ECO:0000313" key="6">
    <source>
        <dbReference type="Proteomes" id="UP000287972"/>
    </source>
</evidence>
<comment type="similarity">
    <text evidence="1">Belongs to the oxygen-dependent FAD-linked oxidoreductase family.</text>
</comment>
<proteinExistence type="inferred from homology"/>
<dbReference type="InterPro" id="IPR006094">
    <property type="entry name" value="Oxid_FAD_bind_N"/>
</dbReference>
<feature type="signal peptide" evidence="3">
    <location>
        <begin position="1"/>
        <end position="20"/>
    </location>
</feature>
<organism evidence="5 6">
    <name type="scientific">Fusarium floridanum</name>
    <dbReference type="NCBI Taxonomy" id="1325733"/>
    <lineage>
        <taxon>Eukaryota</taxon>
        <taxon>Fungi</taxon>
        <taxon>Dikarya</taxon>
        <taxon>Ascomycota</taxon>
        <taxon>Pezizomycotina</taxon>
        <taxon>Sordariomycetes</taxon>
        <taxon>Hypocreomycetidae</taxon>
        <taxon>Hypocreales</taxon>
        <taxon>Nectriaceae</taxon>
        <taxon>Fusarium</taxon>
        <taxon>Fusarium solani species complex</taxon>
    </lineage>
</organism>
<accession>A0A428RI96</accession>
<dbReference type="PANTHER" id="PTHR13878">
    <property type="entry name" value="GULONOLACTONE OXIDASE"/>
    <property type="match status" value="1"/>
</dbReference>
<dbReference type="InterPro" id="IPR016169">
    <property type="entry name" value="FAD-bd_PCMH_sub2"/>
</dbReference>
<dbReference type="PANTHER" id="PTHR13878:SF91">
    <property type="entry name" value="FAD BINDING DOMAIN PROTEIN (AFU_ORTHOLOGUE AFUA_6G12070)-RELATED"/>
    <property type="match status" value="1"/>
</dbReference>
<evidence type="ECO:0000313" key="5">
    <source>
        <dbReference type="EMBL" id="RSL77230.1"/>
    </source>
</evidence>
<dbReference type="Pfam" id="PF08031">
    <property type="entry name" value="BBE"/>
    <property type="match status" value="1"/>
</dbReference>
<protein>
    <recommendedName>
        <fullName evidence="4">FAD-binding PCMH-type domain-containing protein</fullName>
    </recommendedName>
</protein>
<feature type="chain" id="PRO_5019012781" description="FAD-binding PCMH-type domain-containing protein" evidence="3">
    <location>
        <begin position="21"/>
        <end position="649"/>
    </location>
</feature>
<keyword evidence="3" id="KW-0732">Signal</keyword>
<dbReference type="PROSITE" id="PS51387">
    <property type="entry name" value="FAD_PCMH"/>
    <property type="match status" value="1"/>
</dbReference>
<dbReference type="GO" id="GO:0071949">
    <property type="term" value="F:FAD binding"/>
    <property type="evidence" value="ECO:0007669"/>
    <property type="project" value="InterPro"/>
</dbReference>
<dbReference type="InterPro" id="IPR050432">
    <property type="entry name" value="FAD-linked_Oxidoreductases_BP"/>
</dbReference>
<keyword evidence="6" id="KW-1185">Reference proteome</keyword>
<comment type="caution">
    <text evidence="5">The sequence shown here is derived from an EMBL/GenBank/DDBJ whole genome shotgun (WGS) entry which is preliminary data.</text>
</comment>
<dbReference type="InterPro" id="IPR012951">
    <property type="entry name" value="BBE"/>
</dbReference>
<dbReference type="Pfam" id="PF01565">
    <property type="entry name" value="FAD_binding_4"/>
    <property type="match status" value="1"/>
</dbReference>